<dbReference type="SUPFAM" id="SSF53850">
    <property type="entry name" value="Periplasmic binding protein-like II"/>
    <property type="match status" value="1"/>
</dbReference>
<protein>
    <submittedName>
        <fullName evidence="1">Phosphate ABC transporter substrate-binding protein</fullName>
    </submittedName>
</protein>
<dbReference type="Pfam" id="PF12974">
    <property type="entry name" value="Phosphonate-bd"/>
    <property type="match status" value="1"/>
</dbReference>
<dbReference type="Gene3D" id="3.40.190.10">
    <property type="entry name" value="Periplasmic binding protein-like II"/>
    <property type="match status" value="1"/>
</dbReference>
<evidence type="ECO:0000313" key="2">
    <source>
        <dbReference type="Proteomes" id="UP000274139"/>
    </source>
</evidence>
<dbReference type="Proteomes" id="UP000274139">
    <property type="component" value="Unassembled WGS sequence"/>
</dbReference>
<dbReference type="PANTHER" id="PTHR35841:SF1">
    <property type="entry name" value="PHOSPHONATES-BINDING PERIPLASMIC PROTEIN"/>
    <property type="match status" value="1"/>
</dbReference>
<reference evidence="1 2" key="1">
    <citation type="submission" date="2018-10" db="EMBL/GenBank/DDBJ databases">
        <title>Draft genome sequence of Aquitalea MWU14-2217 isolated from a wild cranberry bog in Provincetown, Massachusetts.</title>
        <authorList>
            <person name="Ebadzadsahrai G."/>
            <person name="Soby S."/>
        </authorList>
    </citation>
    <scope>NUCLEOTIDE SEQUENCE [LARGE SCALE GENOMIC DNA]</scope>
    <source>
        <strain evidence="1 2">MWU14-2217</strain>
    </source>
</reference>
<keyword evidence="2" id="KW-1185">Reference proteome</keyword>
<comment type="caution">
    <text evidence="1">The sequence shown here is derived from an EMBL/GenBank/DDBJ whole genome shotgun (WGS) entry which is preliminary data.</text>
</comment>
<organism evidence="1 2">
    <name type="scientific">Aquitalea palustris</name>
    <dbReference type="NCBI Taxonomy" id="2480983"/>
    <lineage>
        <taxon>Bacteria</taxon>
        <taxon>Pseudomonadati</taxon>
        <taxon>Pseudomonadota</taxon>
        <taxon>Betaproteobacteria</taxon>
        <taxon>Neisseriales</taxon>
        <taxon>Chromobacteriaceae</taxon>
        <taxon>Aquitalea</taxon>
    </lineage>
</organism>
<evidence type="ECO:0000313" key="1">
    <source>
        <dbReference type="EMBL" id="RMC97993.1"/>
    </source>
</evidence>
<sequence>MCCKARCWWPCWPSWPTSVSTGWPTACRRMSAWSTEAMAWASLPMYPWPQPLTEHYWQWLRQRLQQLGELSLPTHLYWPEDYLAHWREPGVLLSQSCGYPVSALLREQVQVLGAFHYQLPGCADWRYSSALLVRKSDARLALADFHGRRVVCNERHSQSGYHALRAEVATLAGVQPFFAQVRFSGSHRASAALLAAGEADIAALDCVSHALLARQQPQLFEQLACIGHTRLQPGLPLITAASTPAATVARLRQAIGDSLHAVELQAFFREAAIDGFSPLALSDYTCIADTAAHWRAAGMAEW</sequence>
<dbReference type="AlphaFoldDB" id="A0A454JIQ2"/>
<proteinExistence type="predicted"/>
<dbReference type="PANTHER" id="PTHR35841">
    <property type="entry name" value="PHOSPHONATES-BINDING PERIPLASMIC PROTEIN"/>
    <property type="match status" value="1"/>
</dbReference>
<dbReference type="EMBL" id="RFAR01000038">
    <property type="protein sequence ID" value="RMC97993.1"/>
    <property type="molecule type" value="Genomic_DNA"/>
</dbReference>
<accession>A0A454JIQ2</accession>
<name>A0A454JIQ2_9NEIS</name>
<gene>
    <name evidence="1" type="ORF">EAY64_09920</name>
</gene>